<dbReference type="PANTHER" id="PTHR14879:SF15">
    <property type="entry name" value="E3 UBIQUITIN-PROTEIN LIGASE RIFIFYLIN-LIKE PROTEIN"/>
    <property type="match status" value="1"/>
</dbReference>
<evidence type="ECO:0000256" key="2">
    <source>
        <dbReference type="ARBA" id="ARBA00022833"/>
    </source>
</evidence>
<dbReference type="Pfam" id="PF13920">
    <property type="entry name" value="zf-C3HC4_3"/>
    <property type="match status" value="1"/>
</dbReference>
<dbReference type="Proteomes" id="UP000695022">
    <property type="component" value="Unplaced"/>
</dbReference>
<dbReference type="SUPFAM" id="SSF68906">
    <property type="entry name" value="SAP domain"/>
    <property type="match status" value="1"/>
</dbReference>
<feature type="domain" description="RING-type" evidence="5">
    <location>
        <begin position="180"/>
        <end position="215"/>
    </location>
</feature>
<evidence type="ECO:0000256" key="1">
    <source>
        <dbReference type="ARBA" id="ARBA00022771"/>
    </source>
</evidence>
<evidence type="ECO:0000259" key="5">
    <source>
        <dbReference type="PROSITE" id="PS50089"/>
    </source>
</evidence>
<evidence type="ECO:0000256" key="3">
    <source>
        <dbReference type="PROSITE-ProRule" id="PRU00175"/>
    </source>
</evidence>
<dbReference type="InterPro" id="IPR055111">
    <property type="entry name" value="RNF34_RFFL_HeH"/>
</dbReference>
<keyword evidence="6" id="KW-1185">Reference proteome</keyword>
<dbReference type="CDD" id="cd16500">
    <property type="entry name" value="RING-HC_CARP"/>
    <property type="match status" value="1"/>
</dbReference>
<keyword evidence="1 3" id="KW-0479">Metal-binding</keyword>
<dbReference type="GeneID" id="106808209"/>
<evidence type="ECO:0000313" key="6">
    <source>
        <dbReference type="Proteomes" id="UP000695022"/>
    </source>
</evidence>
<dbReference type="SMART" id="SM00184">
    <property type="entry name" value="RING"/>
    <property type="match status" value="1"/>
</dbReference>
<feature type="compositionally biased region" description="Low complexity" evidence="4">
    <location>
        <begin position="64"/>
        <end position="78"/>
    </location>
</feature>
<reference evidence="7" key="1">
    <citation type="submission" date="2025-08" db="UniProtKB">
        <authorList>
            <consortium name="RefSeq"/>
        </authorList>
    </citation>
    <scope>IDENTIFICATION</scope>
</reference>
<evidence type="ECO:0000256" key="4">
    <source>
        <dbReference type="SAM" id="MobiDB-lite"/>
    </source>
</evidence>
<gene>
    <name evidence="7" type="primary">LOC106808209</name>
</gene>
<organism evidence="6 7">
    <name type="scientific">Priapulus caudatus</name>
    <name type="common">Priapulid worm</name>
    <dbReference type="NCBI Taxonomy" id="37621"/>
    <lineage>
        <taxon>Eukaryota</taxon>
        <taxon>Metazoa</taxon>
        <taxon>Ecdysozoa</taxon>
        <taxon>Scalidophora</taxon>
        <taxon>Priapulida</taxon>
        <taxon>Priapulimorpha</taxon>
        <taxon>Priapulimorphida</taxon>
        <taxon>Priapulidae</taxon>
        <taxon>Priapulus</taxon>
    </lineage>
</organism>
<dbReference type="InterPro" id="IPR001841">
    <property type="entry name" value="Znf_RING"/>
</dbReference>
<dbReference type="SUPFAM" id="SSF57850">
    <property type="entry name" value="RING/U-box"/>
    <property type="match status" value="1"/>
</dbReference>
<dbReference type="InterPro" id="IPR051728">
    <property type="entry name" value="RING-FYVE_E3_ubiquitin-ligase"/>
</dbReference>
<accession>A0ABM1E288</accession>
<name>A0ABM1E288_PRICU</name>
<dbReference type="RefSeq" id="XP_014666309.1">
    <property type="nucleotide sequence ID" value="XM_014810823.1"/>
</dbReference>
<dbReference type="PROSITE" id="PS50089">
    <property type="entry name" value="ZF_RING_2"/>
    <property type="match status" value="1"/>
</dbReference>
<protein>
    <submittedName>
        <fullName evidence="7">E3 ubiquitin-protein ligase rififylin-like</fullName>
    </submittedName>
</protein>
<evidence type="ECO:0000313" key="7">
    <source>
        <dbReference type="RefSeq" id="XP_014666309.1"/>
    </source>
</evidence>
<proteinExistence type="predicted"/>
<dbReference type="Pfam" id="PF22968">
    <property type="entry name" value="RNF34L-like_3rd"/>
    <property type="match status" value="1"/>
</dbReference>
<keyword evidence="2" id="KW-0862">Zinc</keyword>
<dbReference type="PANTHER" id="PTHR14879">
    <property type="entry name" value="CASPASE REGULATOR, RING FINGER DOMAIN-CONTAINING"/>
    <property type="match status" value="1"/>
</dbReference>
<keyword evidence="1 3" id="KW-0863">Zinc-finger</keyword>
<dbReference type="Gene3D" id="3.30.40.10">
    <property type="entry name" value="Zinc/RING finger domain, C3HC4 (zinc finger)"/>
    <property type="match status" value="1"/>
</dbReference>
<dbReference type="InterPro" id="IPR013083">
    <property type="entry name" value="Znf_RING/FYVE/PHD"/>
</dbReference>
<sequence length="227" mass="25536">MEHHAEEQAEQHTEEQTEEHISERTREHTDGHTEEQVEQQTEGQTERHTEGQTESQEAGVGSQSSTREPVASSESSSEVPHNTDQRSVDAQFQGLTKKCLTLDDILVYDEIAALTIRQLKEILFTNFVDYKGCCEKQELLDKVHRLYREHCENKVKAEAADDVTATGSPAGGASEEEFMCKVCMDAVVDCVLLECGHMLTCTSCGKRLSECPICRQYVTRVVHVFRS</sequence>
<feature type="compositionally biased region" description="Basic and acidic residues" evidence="4">
    <location>
        <begin position="1"/>
        <end position="35"/>
    </location>
</feature>
<dbReference type="InterPro" id="IPR036361">
    <property type="entry name" value="SAP_dom_sf"/>
</dbReference>
<feature type="region of interest" description="Disordered" evidence="4">
    <location>
        <begin position="1"/>
        <end position="88"/>
    </location>
</feature>